<keyword evidence="2 4" id="KW-0863">Zinc-finger</keyword>
<name>A0A196SKW2_BLAHN</name>
<keyword evidence="9" id="KW-1185">Reference proteome</keyword>
<dbReference type="GO" id="GO:0008270">
    <property type="term" value="F:zinc ion binding"/>
    <property type="evidence" value="ECO:0007669"/>
    <property type="project" value="UniProtKB-KW"/>
</dbReference>
<evidence type="ECO:0000259" key="7">
    <source>
        <dbReference type="PROSITE" id="PS50199"/>
    </source>
</evidence>
<feature type="transmembrane region" description="Helical" evidence="6">
    <location>
        <begin position="289"/>
        <end position="309"/>
    </location>
</feature>
<organism evidence="8 9">
    <name type="scientific">Blastocystis sp. subtype 1 (strain ATCC 50177 / NandII)</name>
    <dbReference type="NCBI Taxonomy" id="478820"/>
    <lineage>
        <taxon>Eukaryota</taxon>
        <taxon>Sar</taxon>
        <taxon>Stramenopiles</taxon>
        <taxon>Bigyra</taxon>
        <taxon>Opalozoa</taxon>
        <taxon>Opalinata</taxon>
        <taxon>Blastocystidae</taxon>
        <taxon>Blastocystis</taxon>
    </lineage>
</organism>
<evidence type="ECO:0000256" key="6">
    <source>
        <dbReference type="SAM" id="Phobius"/>
    </source>
</evidence>
<feature type="region of interest" description="Disordered" evidence="5">
    <location>
        <begin position="554"/>
        <end position="585"/>
    </location>
</feature>
<keyword evidence="1" id="KW-0479">Metal-binding</keyword>
<dbReference type="AlphaFoldDB" id="A0A196SKW2"/>
<dbReference type="Proteomes" id="UP000078348">
    <property type="component" value="Unassembled WGS sequence"/>
</dbReference>
<dbReference type="EMBL" id="LXWW01000021">
    <property type="protein sequence ID" value="OAO17695.1"/>
    <property type="molecule type" value="Genomic_DNA"/>
</dbReference>
<dbReference type="OrthoDB" id="10680781at2759"/>
<evidence type="ECO:0000256" key="3">
    <source>
        <dbReference type="ARBA" id="ARBA00022833"/>
    </source>
</evidence>
<accession>A0A196SKW2</accession>
<feature type="transmembrane region" description="Helical" evidence="6">
    <location>
        <begin position="12"/>
        <end position="32"/>
    </location>
</feature>
<proteinExistence type="predicted"/>
<keyword evidence="6" id="KW-1133">Transmembrane helix</keyword>
<keyword evidence="3" id="KW-0862">Zinc</keyword>
<dbReference type="PROSITE" id="PS01358">
    <property type="entry name" value="ZF_RANBP2_1"/>
    <property type="match status" value="1"/>
</dbReference>
<feature type="compositionally biased region" description="Low complexity" evidence="5">
    <location>
        <begin position="441"/>
        <end position="451"/>
    </location>
</feature>
<evidence type="ECO:0000256" key="4">
    <source>
        <dbReference type="PROSITE-ProRule" id="PRU00322"/>
    </source>
</evidence>
<gene>
    <name evidence="8" type="ORF">AV274_0571</name>
</gene>
<dbReference type="PROSITE" id="PS51257">
    <property type="entry name" value="PROKAR_LIPOPROTEIN"/>
    <property type="match status" value="1"/>
</dbReference>
<comment type="caution">
    <text evidence="8">The sequence shown here is derived from an EMBL/GenBank/DDBJ whole genome shotgun (WGS) entry which is preliminary data.</text>
</comment>
<dbReference type="PROSITE" id="PS50199">
    <property type="entry name" value="ZF_RANBP2_2"/>
    <property type="match status" value="1"/>
</dbReference>
<feature type="domain" description="RanBP2-type" evidence="7">
    <location>
        <begin position="351"/>
        <end position="380"/>
    </location>
</feature>
<feature type="compositionally biased region" description="Basic and acidic residues" evidence="5">
    <location>
        <begin position="473"/>
        <end position="485"/>
    </location>
</feature>
<reference evidence="8 9" key="1">
    <citation type="submission" date="2016-05" db="EMBL/GenBank/DDBJ databases">
        <title>Nuclear genome of Blastocystis sp. subtype 1 NandII.</title>
        <authorList>
            <person name="Gentekaki E."/>
            <person name="Curtis B."/>
            <person name="Stairs C."/>
            <person name="Eme L."/>
            <person name="Herman E."/>
            <person name="Klimes V."/>
            <person name="Arias M.C."/>
            <person name="Elias M."/>
            <person name="Hilliou F."/>
            <person name="Klute M."/>
            <person name="Malik S.-B."/>
            <person name="Pightling A."/>
            <person name="Rachubinski R."/>
            <person name="Salas D."/>
            <person name="Schlacht A."/>
            <person name="Suga H."/>
            <person name="Archibald J."/>
            <person name="Ball S.G."/>
            <person name="Clark G."/>
            <person name="Dacks J."/>
            <person name="Van Der Giezen M."/>
            <person name="Tsaousis A."/>
            <person name="Roger A."/>
        </authorList>
    </citation>
    <scope>NUCLEOTIDE SEQUENCE [LARGE SCALE GENOMIC DNA]</scope>
    <source>
        <strain evidence="9">ATCC 50177 / NandII</strain>
    </source>
</reference>
<evidence type="ECO:0000256" key="5">
    <source>
        <dbReference type="SAM" id="MobiDB-lite"/>
    </source>
</evidence>
<evidence type="ECO:0000256" key="1">
    <source>
        <dbReference type="ARBA" id="ARBA00022723"/>
    </source>
</evidence>
<feature type="compositionally biased region" description="Basic and acidic residues" evidence="5">
    <location>
        <begin position="454"/>
        <end position="466"/>
    </location>
</feature>
<evidence type="ECO:0000313" key="9">
    <source>
        <dbReference type="Proteomes" id="UP000078348"/>
    </source>
</evidence>
<evidence type="ECO:0000313" key="8">
    <source>
        <dbReference type="EMBL" id="OAO17695.1"/>
    </source>
</evidence>
<protein>
    <recommendedName>
        <fullName evidence="7">RanBP2-type domain-containing protein</fullName>
    </recommendedName>
</protein>
<evidence type="ECO:0000256" key="2">
    <source>
        <dbReference type="ARBA" id="ARBA00022771"/>
    </source>
</evidence>
<keyword evidence="6" id="KW-0472">Membrane</keyword>
<dbReference type="InterPro" id="IPR001876">
    <property type="entry name" value="Znf_RanBP2"/>
</dbReference>
<sequence length="585" mass="63733">MQAFFPRLEMKYLLPCIIGLACCGFLVSFSLFGGTSRSAMHFHGVTKKHAEEGGIPLQHLHKAFRSSPKKKEMRFSGLRRLEEEDSEGNALHITVDASCGESSVNVTVQSTMSGSVWCIVRKAEDPVPSSAFMKSLVSHSITTEKTILFDNLQPATSYIAYCYAESAEQVPMSEAISDVAHAFTTKQSAIPHSLPLGAITRTKNQVDFFITSPIAKTTTCYLYLLDGSVVNTMLIHPESWSEKLSFRYLKPSSSYRLQCGLSAQQIANAKFEDLTSLVDTAPVQASSTLPWVGILVLVGGIICAVVLYLRRGSKEEHAEDEEHVEDEVSLLHDKPFQGLSREATAALQSLETQTWRCEICQYLNPSTSASCCMCNAPRNAPRSPTPAQTISPAASDDELLSSDEFADFPEATDRLAAQPAVPRQPPQIMRVDAAVSESESESTPSDSIPTPVANHKDDSALTKPEEVTAETKPAVKKEEESEKRSAVRAIPMKLRPIVPAAKANIQIKNMKKDAPSAGMVKTKPVKIQVKSASAVGKEDLFAELNMGAQVKKTTRINSAAKQPVVEVSSESGSDAWNQDDDLDYS</sequence>
<keyword evidence="6" id="KW-0812">Transmembrane</keyword>
<feature type="region of interest" description="Disordered" evidence="5">
    <location>
        <begin position="433"/>
        <end position="486"/>
    </location>
</feature>